<dbReference type="AlphaFoldDB" id="A0A0A9CJ15"/>
<organism evidence="1">
    <name type="scientific">Arundo donax</name>
    <name type="common">Giant reed</name>
    <name type="synonym">Donax arundinaceus</name>
    <dbReference type="NCBI Taxonomy" id="35708"/>
    <lineage>
        <taxon>Eukaryota</taxon>
        <taxon>Viridiplantae</taxon>
        <taxon>Streptophyta</taxon>
        <taxon>Embryophyta</taxon>
        <taxon>Tracheophyta</taxon>
        <taxon>Spermatophyta</taxon>
        <taxon>Magnoliopsida</taxon>
        <taxon>Liliopsida</taxon>
        <taxon>Poales</taxon>
        <taxon>Poaceae</taxon>
        <taxon>PACMAD clade</taxon>
        <taxon>Arundinoideae</taxon>
        <taxon>Arundineae</taxon>
        <taxon>Arundo</taxon>
    </lineage>
</organism>
<protein>
    <submittedName>
        <fullName evidence="1">Uncharacterized protein</fullName>
    </submittedName>
</protein>
<reference evidence="1" key="2">
    <citation type="journal article" date="2015" name="Data Brief">
        <title>Shoot transcriptome of the giant reed, Arundo donax.</title>
        <authorList>
            <person name="Barrero R.A."/>
            <person name="Guerrero F.D."/>
            <person name="Moolhuijzen P."/>
            <person name="Goolsby J.A."/>
            <person name="Tidwell J."/>
            <person name="Bellgard S.E."/>
            <person name="Bellgard M.I."/>
        </authorList>
    </citation>
    <scope>NUCLEOTIDE SEQUENCE</scope>
    <source>
        <tissue evidence="1">Shoot tissue taken approximately 20 cm above the soil surface</tissue>
    </source>
</reference>
<reference evidence="1" key="1">
    <citation type="submission" date="2014-09" db="EMBL/GenBank/DDBJ databases">
        <authorList>
            <person name="Magalhaes I.L.F."/>
            <person name="Oliveira U."/>
            <person name="Santos F.R."/>
            <person name="Vidigal T.H.D.A."/>
            <person name="Brescovit A.D."/>
            <person name="Santos A.J."/>
        </authorList>
    </citation>
    <scope>NUCLEOTIDE SEQUENCE</scope>
    <source>
        <tissue evidence="1">Shoot tissue taken approximately 20 cm above the soil surface</tissue>
    </source>
</reference>
<dbReference type="EMBL" id="GBRH01226388">
    <property type="protein sequence ID" value="JAD71507.1"/>
    <property type="molecule type" value="Transcribed_RNA"/>
</dbReference>
<accession>A0A0A9CJ15</accession>
<proteinExistence type="predicted"/>
<evidence type="ECO:0000313" key="1">
    <source>
        <dbReference type="EMBL" id="JAD71507.1"/>
    </source>
</evidence>
<sequence length="38" mass="4270">MASEQHVNSVLLQVICAEHLVEVVFLHRGFGVVYSCVR</sequence>
<name>A0A0A9CJ15_ARUDO</name>